<dbReference type="Pfam" id="PF00581">
    <property type="entry name" value="Rhodanese"/>
    <property type="match status" value="1"/>
</dbReference>
<sequence length="113" mass="12749">MTLRKVITLFLTFIAFSSFAENRADLAWQKVEQGALLVDVRTPQEFETQHLESALNFPLNTVNVAFNNIDKDRDIVVYCRSGNRSGQAERYLKQIGFTNVHNGGGMEELIAAK</sequence>
<dbReference type="Gene3D" id="3.40.250.10">
    <property type="entry name" value="Rhodanese-like domain"/>
    <property type="match status" value="1"/>
</dbReference>
<dbReference type="InterPro" id="IPR050229">
    <property type="entry name" value="GlpE_sulfurtransferase"/>
</dbReference>
<accession>A0ABT4YWN1</accession>
<evidence type="ECO:0000313" key="4">
    <source>
        <dbReference type="Proteomes" id="UP001210678"/>
    </source>
</evidence>
<dbReference type="CDD" id="cd00158">
    <property type="entry name" value="RHOD"/>
    <property type="match status" value="1"/>
</dbReference>
<evidence type="ECO:0000313" key="3">
    <source>
        <dbReference type="EMBL" id="MDB1125398.1"/>
    </source>
</evidence>
<dbReference type="SUPFAM" id="SSF52821">
    <property type="entry name" value="Rhodanese/Cell cycle control phosphatase"/>
    <property type="match status" value="1"/>
</dbReference>
<dbReference type="SMART" id="SM00450">
    <property type="entry name" value="RHOD"/>
    <property type="match status" value="1"/>
</dbReference>
<name>A0ABT4YWN1_9VIBR</name>
<dbReference type="EMBL" id="JAQLOI010000003">
    <property type="protein sequence ID" value="MDB1125398.1"/>
    <property type="molecule type" value="Genomic_DNA"/>
</dbReference>
<feature type="domain" description="Rhodanese" evidence="2">
    <location>
        <begin position="31"/>
        <end position="113"/>
    </location>
</feature>
<proteinExistence type="predicted"/>
<keyword evidence="4" id="KW-1185">Reference proteome</keyword>
<organism evidence="3 4">
    <name type="scientific">Vibrio algarum</name>
    <dbReference type="NCBI Taxonomy" id="3020714"/>
    <lineage>
        <taxon>Bacteria</taxon>
        <taxon>Pseudomonadati</taxon>
        <taxon>Pseudomonadota</taxon>
        <taxon>Gammaproteobacteria</taxon>
        <taxon>Vibrionales</taxon>
        <taxon>Vibrionaceae</taxon>
        <taxon>Vibrio</taxon>
    </lineage>
</organism>
<dbReference type="InterPro" id="IPR036873">
    <property type="entry name" value="Rhodanese-like_dom_sf"/>
</dbReference>
<dbReference type="PANTHER" id="PTHR43031">
    <property type="entry name" value="FAD-DEPENDENT OXIDOREDUCTASE"/>
    <property type="match status" value="1"/>
</dbReference>
<dbReference type="RefSeq" id="WP_272139074.1">
    <property type="nucleotide sequence ID" value="NZ_JAQLOI010000003.1"/>
</dbReference>
<dbReference type="Proteomes" id="UP001210678">
    <property type="component" value="Unassembled WGS sequence"/>
</dbReference>
<dbReference type="PROSITE" id="PS50206">
    <property type="entry name" value="RHODANESE_3"/>
    <property type="match status" value="1"/>
</dbReference>
<evidence type="ECO:0000259" key="2">
    <source>
        <dbReference type="PROSITE" id="PS50206"/>
    </source>
</evidence>
<protein>
    <submittedName>
        <fullName evidence="3">Rhodanese-like domain-containing protein</fullName>
    </submittedName>
</protein>
<dbReference type="InterPro" id="IPR001763">
    <property type="entry name" value="Rhodanese-like_dom"/>
</dbReference>
<comment type="caution">
    <text evidence="3">The sequence shown here is derived from an EMBL/GenBank/DDBJ whole genome shotgun (WGS) entry which is preliminary data.</text>
</comment>
<keyword evidence="1" id="KW-0732">Signal</keyword>
<feature type="chain" id="PRO_5047255564" evidence="1">
    <location>
        <begin position="21"/>
        <end position="113"/>
    </location>
</feature>
<dbReference type="PANTHER" id="PTHR43031:SF1">
    <property type="entry name" value="PYRIDINE NUCLEOTIDE-DISULPHIDE OXIDOREDUCTASE"/>
    <property type="match status" value="1"/>
</dbReference>
<gene>
    <name evidence="3" type="ORF">PGX00_17770</name>
</gene>
<evidence type="ECO:0000256" key="1">
    <source>
        <dbReference type="SAM" id="SignalP"/>
    </source>
</evidence>
<reference evidence="3 4" key="1">
    <citation type="submission" date="2023-01" db="EMBL/GenBank/DDBJ databases">
        <title>Vibrio sp. KJ40-1 sp.nov, isolated from marine algae.</title>
        <authorList>
            <person name="Butt M."/>
            <person name="Kim J.M.J."/>
            <person name="Jeon C.O.C."/>
        </authorList>
    </citation>
    <scope>NUCLEOTIDE SEQUENCE [LARGE SCALE GENOMIC DNA]</scope>
    <source>
        <strain evidence="3 4">KJ40-1</strain>
    </source>
</reference>
<feature type="signal peptide" evidence="1">
    <location>
        <begin position="1"/>
        <end position="20"/>
    </location>
</feature>